<keyword evidence="1" id="KW-0597">Phosphoprotein</keyword>
<dbReference type="PANTHER" id="PTHR11505">
    <property type="entry name" value="L1 TRANSPOSABLE ELEMENT-RELATED"/>
    <property type="match status" value="1"/>
</dbReference>
<gene>
    <name evidence="9" type="ORF">mRhiFer1_007560</name>
</gene>
<evidence type="ECO:0000256" key="1">
    <source>
        <dbReference type="ARBA" id="ARBA00022553"/>
    </source>
</evidence>
<comment type="caution">
    <text evidence="9">The sequence shown here is derived from an EMBL/GenBank/DDBJ whole genome shotgun (WGS) entry which is preliminary data.</text>
</comment>
<feature type="coiled-coil region" evidence="5">
    <location>
        <begin position="656"/>
        <end position="690"/>
    </location>
</feature>
<feature type="compositionally biased region" description="Acidic residues" evidence="6">
    <location>
        <begin position="351"/>
        <end position="364"/>
    </location>
</feature>
<reference evidence="9 10" key="1">
    <citation type="journal article" date="2020" name="Nature">
        <title>Six reference-quality genomes reveal evolution of bat adaptations.</title>
        <authorList>
            <person name="Jebb D."/>
            <person name="Huang Z."/>
            <person name="Pippel M."/>
            <person name="Hughes G.M."/>
            <person name="Lavrichenko K."/>
            <person name="Devanna P."/>
            <person name="Winkler S."/>
            <person name="Jermiin L.S."/>
            <person name="Skirmuntt E.C."/>
            <person name="Katzourakis A."/>
            <person name="Burkitt-Gray L."/>
            <person name="Ray D.A."/>
            <person name="Sullivan K.A.M."/>
            <person name="Roscito J.G."/>
            <person name="Kirilenko B.M."/>
            <person name="Davalos L.M."/>
            <person name="Corthals A.P."/>
            <person name="Power M.L."/>
            <person name="Jones G."/>
            <person name="Ransome R.D."/>
            <person name="Dechmann D.K.N."/>
            <person name="Locatelli A.G."/>
            <person name="Puechmaille S.J."/>
            <person name="Fedrigo O."/>
            <person name="Jarvis E.D."/>
            <person name="Hiller M."/>
            <person name="Vernes S.C."/>
            <person name="Myers E.W."/>
            <person name="Teeling E.C."/>
        </authorList>
    </citation>
    <scope>NUCLEOTIDE SEQUENCE [LARGE SCALE GENOMIC DNA]</scope>
    <source>
        <strain evidence="9">MRhiFer1</strain>
        <tissue evidence="9">Lung</tissue>
    </source>
</reference>
<evidence type="ECO:0000313" key="10">
    <source>
        <dbReference type="Proteomes" id="UP000585614"/>
    </source>
</evidence>
<dbReference type="FunFam" id="3.30.250.20:FF:000002">
    <property type="entry name" value="LINE1 type transposase domain containing 1"/>
    <property type="match status" value="2"/>
</dbReference>
<evidence type="ECO:0000256" key="3">
    <source>
        <dbReference type="ARBA" id="ARBA00073056"/>
    </source>
</evidence>
<feature type="region of interest" description="Disordered" evidence="6">
    <location>
        <begin position="350"/>
        <end position="442"/>
    </location>
</feature>
<feature type="domain" description="L1 transposable element RRM" evidence="7">
    <location>
        <begin position="714"/>
        <end position="809"/>
    </location>
</feature>
<dbReference type="Pfam" id="PF17490">
    <property type="entry name" value="Tnp_22_dsRBD"/>
    <property type="match status" value="2"/>
</dbReference>
<dbReference type="EMBL" id="JACAGC010000009">
    <property type="protein sequence ID" value="KAF6344800.1"/>
    <property type="molecule type" value="Genomic_DNA"/>
</dbReference>
<dbReference type="InterPro" id="IPR043636">
    <property type="entry name" value="L1_RRM_dom"/>
</dbReference>
<dbReference type="Gene3D" id="3.30.250.20">
    <property type="entry name" value="L1 transposable element, C-terminal domain"/>
    <property type="match status" value="2"/>
</dbReference>
<keyword evidence="5" id="KW-0175">Coiled coil</keyword>
<sequence length="878" mass="101359">MSSVQSKIPRLAKKQKNSTHMGRIQLVETEMAQILDLKYKDMSTVIMKKFKVLVENLNLMVEEIRESLKNDVKEILGVKGLISEMKNPKNSSTRKEWQQIKSIASIKTGLVEKIEGENDKIVQDVENLIFKRKEVIEPSSKLDKAKEYNTEQGKELSQNEAQNHKVMESVEEDISNIDDRGRNCNIHMEVTGEDVLVREMREEKTPQNLKNKEKILKVSREDGAVLTLAGDLSSATLDVSKQWSNVFNILRENDFEPKFLCQVKLAFECDGEMRTFSDMQSLSKFTSQKSFMKELLKGIIPENEKIKKGGRRYGIQEKMGKTLIDSKHESGETNNDGLNFLFVKEVKVAEPEEEKDLETQEEGSSEGNEKELLEEEEASEPEEEQDTSGLEEEGEEASELQEGEETSELEEDGEEASELEEEEETSGLEEEEESSGLEEEVEASVLCIEQHSTSQHHTMVNTKHGVEITNDSMEDIIIKEVEDSEQEEEDSEWELEVFLTWDEGKDPDVKKVEKKEASYGFKEIARYLTSESETKKVKHQMVQKIQNKEETATPRNKGIGKFCPTLHWDSSSKSLEISSDTQKKHSCTNLSTPSGITKLLRKTEKERHKTLQTKELTSKETDLIQETEENFRRRVIHFFREIQEDIGNINNYHPEVLEIKKSIATLSSRIDTLEERMSNLEDRIEEFPKDTMQMAKQIIIKERIRDIEDRSRSSNIRLIGIPEKDNKENGAEEIVKEIIEENFPELKEDSSLEIVSAYRVPSKIDEKRLTPRHILVKFQNYNDKEKVIYASREKKDITYRGIRIRLTADLSLDTLDARSQWGNIIKVLQAKDFKPRILYPAKLAFDFEGKTKVFFDIEEFRKFVSCTPSLKELLEDIF</sequence>
<evidence type="ECO:0000259" key="8">
    <source>
        <dbReference type="Pfam" id="PF17490"/>
    </source>
</evidence>
<name>A0A7J7X663_RHIFE</name>
<feature type="compositionally biased region" description="Acidic residues" evidence="6">
    <location>
        <begin position="372"/>
        <end position="442"/>
    </location>
</feature>
<comment type="similarity">
    <text evidence="2">Belongs to the transposase 22 family.</text>
</comment>
<protein>
    <recommendedName>
        <fullName evidence="3">LINE-1 type transposase domain-containing protein 1</fullName>
    </recommendedName>
    <alternativeName>
        <fullName evidence="4">ES cell-associated protein 11</fullName>
    </alternativeName>
</protein>
<evidence type="ECO:0000256" key="6">
    <source>
        <dbReference type="SAM" id="MobiDB-lite"/>
    </source>
</evidence>
<dbReference type="InterPro" id="IPR004244">
    <property type="entry name" value="Transposase_22"/>
</dbReference>
<proteinExistence type="inferred from homology"/>
<evidence type="ECO:0000256" key="5">
    <source>
        <dbReference type="SAM" id="Coils"/>
    </source>
</evidence>
<feature type="domain" description="L1 transposable element dsRBD-like" evidence="8">
    <location>
        <begin position="813"/>
        <end position="875"/>
    </location>
</feature>
<evidence type="ECO:0000256" key="4">
    <source>
        <dbReference type="ARBA" id="ARBA00080263"/>
    </source>
</evidence>
<feature type="domain" description="L1 transposable element dsRBD-like" evidence="8">
    <location>
        <begin position="236"/>
        <end position="297"/>
    </location>
</feature>
<dbReference type="Proteomes" id="UP000585614">
    <property type="component" value="Unassembled WGS sequence"/>
</dbReference>
<organism evidence="9 10">
    <name type="scientific">Rhinolophus ferrumequinum</name>
    <name type="common">Greater horseshoe bat</name>
    <dbReference type="NCBI Taxonomy" id="59479"/>
    <lineage>
        <taxon>Eukaryota</taxon>
        <taxon>Metazoa</taxon>
        <taxon>Chordata</taxon>
        <taxon>Craniata</taxon>
        <taxon>Vertebrata</taxon>
        <taxon>Euteleostomi</taxon>
        <taxon>Mammalia</taxon>
        <taxon>Eutheria</taxon>
        <taxon>Laurasiatheria</taxon>
        <taxon>Chiroptera</taxon>
        <taxon>Yinpterochiroptera</taxon>
        <taxon>Rhinolophoidea</taxon>
        <taxon>Rhinolophidae</taxon>
        <taxon>Rhinolophinae</taxon>
        <taxon>Rhinolophus</taxon>
    </lineage>
</organism>
<evidence type="ECO:0000259" key="7">
    <source>
        <dbReference type="Pfam" id="PF02994"/>
    </source>
</evidence>
<dbReference type="Gene3D" id="3.30.70.1820">
    <property type="entry name" value="L1 transposable element, RRM domain"/>
    <property type="match status" value="1"/>
</dbReference>
<dbReference type="InterPro" id="IPR035300">
    <property type="entry name" value="L1_dsRBD"/>
</dbReference>
<evidence type="ECO:0000313" key="9">
    <source>
        <dbReference type="EMBL" id="KAF6344800.1"/>
    </source>
</evidence>
<feature type="region of interest" description="Disordered" evidence="6">
    <location>
        <begin position="143"/>
        <end position="163"/>
    </location>
</feature>
<accession>A0A7J7X663</accession>
<evidence type="ECO:0000256" key="2">
    <source>
        <dbReference type="ARBA" id="ARBA00061640"/>
    </source>
</evidence>
<dbReference type="FunFam" id="3.30.70.1820:FF:000002">
    <property type="entry name" value="LINE-1 retrotransposable element ORF1 protein"/>
    <property type="match status" value="1"/>
</dbReference>
<dbReference type="InterPro" id="IPR042566">
    <property type="entry name" value="L1_C"/>
</dbReference>
<dbReference type="Pfam" id="PF02994">
    <property type="entry name" value="Transposase_22"/>
    <property type="match status" value="1"/>
</dbReference>
<dbReference type="AlphaFoldDB" id="A0A7J7X663"/>
<feature type="compositionally biased region" description="Basic and acidic residues" evidence="6">
    <location>
        <begin position="143"/>
        <end position="154"/>
    </location>
</feature>
<dbReference type="OrthoDB" id="9909646at2759"/>